<dbReference type="Proteomes" id="UP000245523">
    <property type="component" value="Unassembled WGS sequence"/>
</dbReference>
<name>A0ABX5LII9_9BACT</name>
<feature type="signal peptide" evidence="1">
    <location>
        <begin position="1"/>
        <end position="19"/>
    </location>
</feature>
<dbReference type="RefSeq" id="WP_106199974.1">
    <property type="nucleotide sequence ID" value="NZ_JAXEIU010000036.1"/>
</dbReference>
<dbReference type="EMBL" id="QGHD01000028">
    <property type="protein sequence ID" value="PWK93347.1"/>
    <property type="molecule type" value="Genomic_DNA"/>
</dbReference>
<proteinExistence type="predicted"/>
<evidence type="ECO:0000256" key="1">
    <source>
        <dbReference type="SAM" id="SignalP"/>
    </source>
</evidence>
<sequence>MRKQIIFFLYALICLQFLACAGTKTETKNEKVLREEHFLWKAEKAGAPAIWLLGSIHLADSSFYPLPSIIDSALDAATLVAAELDVSEPETIQKAGLLMAQKGALAPGKKLKEVLPDSLYFRVDSLVSAWGIPLEILEPFRPWMVAISLSALAIERSGLSGEFGIDQEILARAGDQGKKIFALETPEEQVGIFANAEDSLGIQYLKATLDEIAVADSFVQEMAKAWKMGDEVKMRELLDSDKSEDVYEEELYTKRNLRMAAVIDSLALSGEKAFVVIGCAHLIGEGDNVLKLLEKKNYKITKN</sequence>
<protein>
    <recommendedName>
        <fullName evidence="4">TraB/GumN family protein</fullName>
    </recommendedName>
</protein>
<reference evidence="2 3" key="1">
    <citation type="submission" date="2018-05" db="EMBL/GenBank/DDBJ databases">
        <title>Animal gut microbial communities from fecal samples from Wisconsin, USA.</title>
        <authorList>
            <person name="Neumann A."/>
        </authorList>
    </citation>
    <scope>NUCLEOTIDE SEQUENCE [LARGE SCALE GENOMIC DNA]</scope>
    <source>
        <strain evidence="2 3">UWS4</strain>
    </source>
</reference>
<gene>
    <name evidence="2" type="ORF">B0H50_12827</name>
</gene>
<dbReference type="PANTHER" id="PTHR40590">
    <property type="entry name" value="CYTOPLASMIC PROTEIN-RELATED"/>
    <property type="match status" value="1"/>
</dbReference>
<dbReference type="Pfam" id="PF01963">
    <property type="entry name" value="TraB_PrgY_gumN"/>
    <property type="match status" value="1"/>
</dbReference>
<accession>A0ABX5LII9</accession>
<feature type="chain" id="PRO_5047309240" description="TraB/GumN family protein" evidence="1">
    <location>
        <begin position="20"/>
        <end position="303"/>
    </location>
</feature>
<organism evidence="2 3">
    <name type="scientific">Hallerella porci</name>
    <dbReference type="NCBI Taxonomy" id="1945871"/>
    <lineage>
        <taxon>Bacteria</taxon>
        <taxon>Pseudomonadati</taxon>
        <taxon>Fibrobacterota</taxon>
        <taxon>Fibrobacteria</taxon>
        <taxon>Fibrobacterales</taxon>
        <taxon>Fibrobacteraceae</taxon>
        <taxon>Hallerella</taxon>
    </lineage>
</organism>
<comment type="caution">
    <text evidence="2">The sequence shown here is derived from an EMBL/GenBank/DDBJ whole genome shotgun (WGS) entry which is preliminary data.</text>
</comment>
<evidence type="ECO:0008006" key="4">
    <source>
        <dbReference type="Google" id="ProtNLM"/>
    </source>
</evidence>
<dbReference type="InterPro" id="IPR047111">
    <property type="entry name" value="YbaP-like"/>
</dbReference>
<evidence type="ECO:0000313" key="2">
    <source>
        <dbReference type="EMBL" id="PWK93347.1"/>
    </source>
</evidence>
<dbReference type="InterPro" id="IPR002816">
    <property type="entry name" value="TraB/PrgY/GumN_fam"/>
</dbReference>
<dbReference type="CDD" id="cd14789">
    <property type="entry name" value="Tiki"/>
    <property type="match status" value="1"/>
</dbReference>
<keyword evidence="3" id="KW-1185">Reference proteome</keyword>
<keyword evidence="1" id="KW-0732">Signal</keyword>
<evidence type="ECO:0000313" key="3">
    <source>
        <dbReference type="Proteomes" id="UP000245523"/>
    </source>
</evidence>
<dbReference type="PANTHER" id="PTHR40590:SF1">
    <property type="entry name" value="CYTOPLASMIC PROTEIN"/>
    <property type="match status" value="1"/>
</dbReference>